<proteinExistence type="predicted"/>
<sequence length="3088" mass="353071">MRIILDRQRLEMDSISQLINFIQENETKDFSAELCLKIEDANVNPEEFYNLLACLNQPEIKTAYLISFDGQYAEYNELLFDAYLAAKRRQFATNHPMIILAEGNTIPEEKIRKTKMDLSRQAHGIALQIQQQQQQHLKNEQHKKAAKRQVKRNEEIQSSPQISIHSSELGECIDLNNIAEKLAEYANNLYPNIDLKKIWKDLVGEGADKIGDFSQKITSVQRGAMEKIILHHSEFVDGIVLQKPPLGFYMQKTSDGEHVLCYKNSELENTDPLSLSLSNKPTYANGTAKQFILTLLSRSTFEEKAQGTFVKAALNGEGEAFKKEFPHSEEYQKYFEQLTNGNEIDGIKNAFLFFLKELATPAGFKDISQKLDAFNFTAEQYHGLAKMLLHNGENGVFCFLGKLTLLNKKGLYKHFHEVFLDNGANFEAFLSEESLSNLDKLINFDPAAQSWWETLTTQHAKSGARLDFNELITAFDYFRAQLKLMGLSLPIVCPLQKVKHLKTTLIRVLDIIHNAGDGIEDKREQLRLLNNLDFSVNGAHLASCFAHYKCVSEEMQFLSSEENLNYAAPTPQDLLQSTQSGDAAKRKKIFYRYVGAADYAFSFVNYESIFKLIESTEFPAQAKIKLQAFAARITTGERAYREINNPIREIQELLHLVNSFQFNAQELDALLYSALKFSVVLPTEKMLTPYEWGKVFEFIHSTAHSGERLESFEVFQQCFIKFNAFNHILINNYKERVVKEKNQVISYKKLGSLFLSLNDIAKEIKDFSSFVILVSCIKDIDPVDNESNIENIQQFKKNLLLLPESLQNIFLDFVKDINVKKSTSLPTFGELNNVLVQIKSQQAIFLQKSEMNCKEEMVEFITKSLPNVSFGAGPLLESTLDLVGVIKHFFEKVNLTNQIDKYLNKIPQLLLKLINRQINKILTPLKELQEYLNNNGDEAPTMEGMAAKFKAIDEGFAEILRIKLPFTTPINVFKGFIPEIKESVLESERTDIGFNEQASKQKLDRMFNEFVEERPSLLTFLKYPIKESFVAELTSSVARLQTGNDKLQNILIKILGDIDLNLGFVDALKNYDDRFKVIVKFINTLVRINNQCSGPDYAAVVKLISEINLENFDLNDMAQLLEQLTEQSVKTNTSVSVQLAIILNVLKKHPNYSNKNWTSAISQIGILAKYPNLSSETYLRLLGVSFVHNLTKENFFPLAELLELHSSKEIEKTEAELVFASLVEVLGSTEEGTEELIISFIKNTIALIKECNASNPELVSVIALLLKQCDGTLSQLNIYLKLLHNFPGNNAEQFNIWLQIFRGIIETNHHAIRLQDLLAVQDGLRRHEESLDIIKTLFASLPYPNLSWFLRQLELDAQQLKDNIRLFDRDPKQGRVNKNALKEQFSTQRVHQVVSEVKRLLNGTNLANDEQYDLEQQINYINAIGCDVPLNIDGLSCKNLTKASRAELKTLSERLIGNIKSQHLNPQEMRKSMLQLIAVMRETFFRTTGKFPYTDTQLLALLLSIENPGHLLMQLETGEGKALIMAMLNVLRWVRGGSVIVCTANHGLIQQDYYEKGIKNFYQALGIPSTVVYADSPKNTFIVGGINYTTIADASLYEARAHQEGEKLFELEDGTSVPAHLHLDESDLILDNRTLFNYAIDAEGQDEGLGNAYAWIYPLINDFIDADEFLNVDFSNGDVWDNNFDLVKLNIHLLSKNLTRSQAEQLEHISEKKLNRWINAACKAKSIYMKWEKTQEHTATPGIKNDEIKVPFLIKDEQIVAENIQKKLAAAVPLINNEPQKGMFKGSVHQFLHARLRQHDTEDRVWVIDPEMRIVASESSSGFVKRHQKVPGSVVLGISATLGTEAELLFQKSKFGMDAFSIPPHQTNKRETLNVQLAKDFTDQITQIKEAINQVIPNRKEKNTQPILLVCKDMNHAELLHKELHSYFALESCVLAKMSSNPLTHSFEDVVNFLGLGNKPAVILFGEELYFVDHESQCIEHVYISDDKKREFTALKEEFQDNPKDAAARQLKLITSLTGRGFVVNLITGKETLENGQSLIAEAAQANRITVATSAKGRGTDIEVEHEEGLYTIQCYLDTERTTRQVKGRSARNSKKGKFLSIINVEGIAHRYDSKKLLELSLPERKKALRFIQKQINEEIAVERHYTQEVDAIQQLLLEQFDDWVGFFKKITPENEFKSLAKDLLPYREEIITNIDDFWETCLEETDKEKKYVNPFVRRNDAGNLEKNVLEEALQQLLGKASEFWKKTVLELKGKAQKNLKENSVDEIRALYMSQVDIAEQYKLNKLTARKERKEAKSEQLNSARRAHYAMDVDAAVLRFEPAIEDKEARQIKSLHTQFKLLKQDFERVAQKLPFKAPKIHDLLKQLPELAFKFNAYKAEDTLPALMGIFSTDGTVASINEIFKGFATAFQSYEKRAGSLLIKFQMQPVVLDFIELFNQAKNWLGVRELPEVEELKESFIDSVADQIIEDLDKTLSWAKPEERGIGYRLERSAVKQAAQDLLAIVAAYKQIDSQDREKRLLQIKELHKILYIHEHKLKDLWLFSLGHKSTRYLINTTLKSLDILTKVSDDIDASFKKDNREHAMRALGLENFEKLLGYCNQEVEKNFAKHAESLDLWHELVREIRLVKENNPSIYVFREIRNFITRFNEKNNEQLQASKLRAPIQKILNGIRKEAIQAENNYSDLFASSSYLEIKEKQLLEKIPVIAGNNVQELTLRKGHTGFCEYLDLTIKKQAQEPIKGFEQYGQQTEELEQKQSGLRAKKLINLNIQTGLQTSIEHTQASDGNKLSLENLWPANLQSTVNSINSLIDYSEHENTLDSLGKQMDSLSEYLRSLLQQHNILQCDFADINTHTLSMLSGFDKRFNAYEELIKTKEKLKDEIEVLEKKIKLKESKKNQSIATVNHTPATRVTSNVFKKVQGAFAQIGEKLQSAFSESLTSLKEQKKEKEHGLNRLEQWFNKNRLQQFEELKIEVKQKLNQKAQSALKQEINKKKHELIEAIQAINKDYEAENHNLDTLIREIDNKIMAEKNKSRIAIKRFNNLEELWDFEASLREQNTPEPSPSSARDEMIELAPLQTEYLSPSPANTI</sequence>
<keyword evidence="4" id="KW-0175">Coiled coil</keyword>
<dbReference type="GO" id="GO:0006886">
    <property type="term" value="P:intracellular protein transport"/>
    <property type="evidence" value="ECO:0007669"/>
    <property type="project" value="InterPro"/>
</dbReference>
<dbReference type="PANTHER" id="PTHR30612:SF0">
    <property type="entry name" value="CHLOROPLAST PROTEIN-TRANSPORTING ATPASE"/>
    <property type="match status" value="1"/>
</dbReference>
<keyword evidence="1" id="KW-1003">Cell membrane</keyword>
<keyword evidence="3" id="KW-0811">Translocation</keyword>
<gene>
    <name evidence="6" type="ORF">EKM59_05965</name>
</gene>
<keyword evidence="1" id="KW-0472">Membrane</keyword>
<keyword evidence="2" id="KW-0813">Transport</keyword>
<dbReference type="GO" id="GO:0016020">
    <property type="term" value="C:membrane"/>
    <property type="evidence" value="ECO:0007669"/>
    <property type="project" value="InterPro"/>
</dbReference>
<dbReference type="InterPro" id="IPR000185">
    <property type="entry name" value="SecA"/>
</dbReference>
<dbReference type="GO" id="GO:0006605">
    <property type="term" value="P:protein targeting"/>
    <property type="evidence" value="ECO:0007669"/>
    <property type="project" value="InterPro"/>
</dbReference>
<evidence type="ECO:0000256" key="2">
    <source>
        <dbReference type="ARBA" id="ARBA00022927"/>
    </source>
</evidence>
<reference evidence="6 7" key="1">
    <citation type="submission" date="2018-12" db="EMBL/GenBank/DDBJ databases">
        <title>Legionella sp,whole genome shotgun sequence.</title>
        <authorList>
            <person name="Wu H."/>
        </authorList>
    </citation>
    <scope>NUCLEOTIDE SEQUENCE [LARGE SCALE GENOMIC DNA]</scope>
    <source>
        <strain evidence="7">km714</strain>
    </source>
</reference>
<evidence type="ECO:0000256" key="4">
    <source>
        <dbReference type="SAM" id="Coils"/>
    </source>
</evidence>
<organism evidence="6 7">
    <name type="scientific">Legionella septentrionalis</name>
    <dbReference type="NCBI Taxonomy" id="2498109"/>
    <lineage>
        <taxon>Bacteria</taxon>
        <taxon>Pseudomonadati</taxon>
        <taxon>Pseudomonadota</taxon>
        <taxon>Gammaproteobacteria</taxon>
        <taxon>Legionellales</taxon>
        <taxon>Legionellaceae</taxon>
        <taxon>Legionella</taxon>
    </lineage>
</organism>
<dbReference type="Proteomes" id="UP000288012">
    <property type="component" value="Unassembled WGS sequence"/>
</dbReference>
<evidence type="ECO:0000313" key="6">
    <source>
        <dbReference type="EMBL" id="RUQ88218.1"/>
    </source>
</evidence>
<dbReference type="RefSeq" id="WP_127111258.1">
    <property type="nucleotide sequence ID" value="NZ_RZGR01000014.1"/>
</dbReference>
<dbReference type="SUPFAM" id="SSF52540">
    <property type="entry name" value="P-loop containing nucleoside triphosphate hydrolases"/>
    <property type="match status" value="2"/>
</dbReference>
<evidence type="ECO:0000313" key="7">
    <source>
        <dbReference type="Proteomes" id="UP000288012"/>
    </source>
</evidence>
<evidence type="ECO:0000259" key="5">
    <source>
        <dbReference type="PROSITE" id="PS51196"/>
    </source>
</evidence>
<dbReference type="PROSITE" id="PS51196">
    <property type="entry name" value="SECA_MOTOR_DEAD"/>
    <property type="match status" value="1"/>
</dbReference>
<dbReference type="EMBL" id="RZGR01000014">
    <property type="protein sequence ID" value="RUQ88218.1"/>
    <property type="molecule type" value="Genomic_DNA"/>
</dbReference>
<feature type="coiled-coil region" evidence="4">
    <location>
        <begin position="2986"/>
        <end position="3024"/>
    </location>
</feature>
<dbReference type="Pfam" id="PF07517">
    <property type="entry name" value="SecA_DEAD"/>
    <property type="match status" value="1"/>
</dbReference>
<evidence type="ECO:0000256" key="3">
    <source>
        <dbReference type="ARBA" id="ARBA00023010"/>
    </source>
</evidence>
<feature type="domain" description="SecA family profile" evidence="5">
    <location>
        <begin position="1400"/>
        <end position="2133"/>
    </location>
</feature>
<dbReference type="InterPro" id="IPR014018">
    <property type="entry name" value="SecA_motor_DEAD"/>
</dbReference>
<dbReference type="PANTHER" id="PTHR30612">
    <property type="entry name" value="SECA INNER MEMBRANE COMPONENT OF SEC PROTEIN SECRETION SYSTEM"/>
    <property type="match status" value="1"/>
</dbReference>
<dbReference type="GO" id="GO:0017038">
    <property type="term" value="P:protein import"/>
    <property type="evidence" value="ECO:0007669"/>
    <property type="project" value="InterPro"/>
</dbReference>
<comment type="caution">
    <text evidence="6">The sequence shown here is derived from an EMBL/GenBank/DDBJ whole genome shotgun (WGS) entry which is preliminary data.</text>
</comment>
<dbReference type="GO" id="GO:0005524">
    <property type="term" value="F:ATP binding"/>
    <property type="evidence" value="ECO:0007669"/>
    <property type="project" value="InterPro"/>
</dbReference>
<protein>
    <recommendedName>
        <fullName evidence="5">SecA family profile domain-containing protein</fullName>
    </recommendedName>
</protein>
<accession>A0A433JJA0</accession>
<dbReference type="Gene3D" id="3.40.50.300">
    <property type="entry name" value="P-loop containing nucleotide triphosphate hydrolases"/>
    <property type="match status" value="2"/>
</dbReference>
<keyword evidence="7" id="KW-1185">Reference proteome</keyword>
<dbReference type="InterPro" id="IPR027417">
    <property type="entry name" value="P-loop_NTPase"/>
</dbReference>
<name>A0A433JJA0_9GAMM</name>
<dbReference type="InterPro" id="IPR011115">
    <property type="entry name" value="SecA_DEAD"/>
</dbReference>
<feature type="coiled-coil region" evidence="4">
    <location>
        <begin position="2867"/>
        <end position="2894"/>
    </location>
</feature>
<evidence type="ECO:0000256" key="1">
    <source>
        <dbReference type="ARBA" id="ARBA00022475"/>
    </source>
</evidence>
<keyword evidence="2" id="KW-0653">Protein transport</keyword>